<dbReference type="Proteomes" id="UP000035680">
    <property type="component" value="Unassembled WGS sequence"/>
</dbReference>
<sequence>MTQIYLSKNEISASQMMKAVNNQFGGNLRPRRMY</sequence>
<reference evidence="2" key="2">
    <citation type="submission" date="2015-08" db="UniProtKB">
        <authorList>
            <consortium name="WormBaseParasite"/>
        </authorList>
    </citation>
    <scope>IDENTIFICATION</scope>
</reference>
<organism evidence="1 2">
    <name type="scientific">Strongyloides venezuelensis</name>
    <name type="common">Threadworm</name>
    <dbReference type="NCBI Taxonomy" id="75913"/>
    <lineage>
        <taxon>Eukaryota</taxon>
        <taxon>Metazoa</taxon>
        <taxon>Ecdysozoa</taxon>
        <taxon>Nematoda</taxon>
        <taxon>Chromadorea</taxon>
        <taxon>Rhabditida</taxon>
        <taxon>Tylenchina</taxon>
        <taxon>Panagrolaimomorpha</taxon>
        <taxon>Strongyloidoidea</taxon>
        <taxon>Strongyloididae</taxon>
        <taxon>Strongyloides</taxon>
    </lineage>
</organism>
<proteinExistence type="predicted"/>
<evidence type="ECO:0000313" key="2">
    <source>
        <dbReference type="WBParaSite" id="SVE_1682000.1"/>
    </source>
</evidence>
<accession>A0A0K0FWM3</accession>
<dbReference type="AlphaFoldDB" id="A0A0K0FWM3"/>
<dbReference type="WBParaSite" id="SVE_1682000.1">
    <property type="protein sequence ID" value="SVE_1682000.1"/>
    <property type="gene ID" value="SVE_1682000"/>
</dbReference>
<reference evidence="1" key="1">
    <citation type="submission" date="2014-07" db="EMBL/GenBank/DDBJ databases">
        <authorList>
            <person name="Martin A.A"/>
            <person name="De Silva N."/>
        </authorList>
    </citation>
    <scope>NUCLEOTIDE SEQUENCE</scope>
</reference>
<keyword evidence="1" id="KW-1185">Reference proteome</keyword>
<protein>
    <submittedName>
        <fullName evidence="2">HTH_48 domain-containing protein</fullName>
    </submittedName>
</protein>
<evidence type="ECO:0000313" key="1">
    <source>
        <dbReference type="Proteomes" id="UP000035680"/>
    </source>
</evidence>
<name>A0A0K0FWM3_STRVS</name>